<evidence type="ECO:0000313" key="1">
    <source>
        <dbReference type="EMBL" id="KAK3716819.1"/>
    </source>
</evidence>
<accession>A0ACC3NHD2</accession>
<proteinExistence type="predicted"/>
<organism evidence="1 2">
    <name type="scientific">Vermiconidia calcicola</name>
    <dbReference type="NCBI Taxonomy" id="1690605"/>
    <lineage>
        <taxon>Eukaryota</taxon>
        <taxon>Fungi</taxon>
        <taxon>Dikarya</taxon>
        <taxon>Ascomycota</taxon>
        <taxon>Pezizomycotina</taxon>
        <taxon>Dothideomycetes</taxon>
        <taxon>Dothideomycetidae</taxon>
        <taxon>Mycosphaerellales</taxon>
        <taxon>Extremaceae</taxon>
        <taxon>Vermiconidia</taxon>
    </lineage>
</organism>
<name>A0ACC3NHD2_9PEZI</name>
<evidence type="ECO:0000313" key="2">
    <source>
        <dbReference type="Proteomes" id="UP001281147"/>
    </source>
</evidence>
<dbReference type="EMBL" id="JAUTXU010000040">
    <property type="protein sequence ID" value="KAK3716819.1"/>
    <property type="molecule type" value="Genomic_DNA"/>
</dbReference>
<reference evidence="1" key="1">
    <citation type="submission" date="2023-07" db="EMBL/GenBank/DDBJ databases">
        <title>Black Yeasts Isolated from many extreme environments.</title>
        <authorList>
            <person name="Coleine C."/>
            <person name="Stajich J.E."/>
            <person name="Selbmann L."/>
        </authorList>
    </citation>
    <scope>NUCLEOTIDE SEQUENCE</scope>
    <source>
        <strain evidence="1">CCFEE 5714</strain>
    </source>
</reference>
<keyword evidence="1" id="KW-0418">Kinase</keyword>
<sequence length="502" mass="55113">MQSLHFRLHDRMRVSFARRAALSSAQSPSPLARCNFICCPSLILETHPVRKWGECAYDSNGTMTRAWRCLNTIKPTVAPARCFHNSARRLEIRHLAELPQRLHPQFKETSTDDLLALRWPSPPRNILLVRKDNDAEARDALTEFAHHIHSTYPDVSIVLEPDVAREFHSDFSFPVYAPDGTKDQHNLYQEKVDLTSTLGGDGTVLHAASLFATAPSVPPILSFSMGTLGFLGEWKFHEYKRAFRQVYVSGAPSPLAENTNDSNNTTTPDSSQAWSNIKGKSLGQTRCSRILMRNRLRIGIFDSNGQRLPHEAPFAHSADQCEDIFALNEVLLHRGANPHLANITILIGAPPHQRTLTTAIADGFLVSTPTGSTAYSLSSGGSIVHPLVSSLLLTPICPRSLSFRPLVLPANTPVTLRIEADNRGKEIEVSVDGVRRQQGLGAGMEVRVVGEEVTTGESGKRQWTGGVPSIVRSGVGGGDGEDHWVGGLNSLLKFNYPFGDRG</sequence>
<keyword evidence="1" id="KW-0808">Transferase</keyword>
<keyword evidence="2" id="KW-1185">Reference proteome</keyword>
<dbReference type="EC" id="2.7.1.86" evidence="1"/>
<gene>
    <name evidence="1" type="primary">POS5_2</name>
    <name evidence="1" type="ORF">LTR37_006169</name>
</gene>
<comment type="caution">
    <text evidence="1">The sequence shown here is derived from an EMBL/GenBank/DDBJ whole genome shotgun (WGS) entry which is preliminary data.</text>
</comment>
<dbReference type="Proteomes" id="UP001281147">
    <property type="component" value="Unassembled WGS sequence"/>
</dbReference>
<protein>
    <submittedName>
        <fullName evidence="1">NADH kinase pos5</fullName>
        <ecNumber evidence="1">2.7.1.86</ecNumber>
    </submittedName>
</protein>